<dbReference type="GO" id="GO:0046872">
    <property type="term" value="F:metal ion binding"/>
    <property type="evidence" value="ECO:0007669"/>
    <property type="project" value="UniProtKB-KW"/>
</dbReference>
<accession>A0AAD4TIW2</accession>
<reference evidence="4" key="1">
    <citation type="submission" date="2022-04" db="EMBL/GenBank/DDBJ databases">
        <title>A functionally conserved STORR gene fusion in Papaver species that diverged 16.8 million years ago.</title>
        <authorList>
            <person name="Catania T."/>
        </authorList>
    </citation>
    <scope>NUCLEOTIDE SEQUENCE</scope>
    <source>
        <strain evidence="4">S-188037</strain>
    </source>
</reference>
<dbReference type="Pfam" id="PF00168">
    <property type="entry name" value="C2"/>
    <property type="match status" value="1"/>
</dbReference>
<dbReference type="InterPro" id="IPR000008">
    <property type="entry name" value="C2_dom"/>
</dbReference>
<dbReference type="EMBL" id="JAJJMB010000133">
    <property type="protein sequence ID" value="KAI3963017.1"/>
    <property type="molecule type" value="Genomic_DNA"/>
</dbReference>
<dbReference type="Gene3D" id="2.60.40.150">
    <property type="entry name" value="C2 domain"/>
    <property type="match status" value="1"/>
</dbReference>
<dbReference type="Proteomes" id="UP001202328">
    <property type="component" value="Unassembled WGS sequence"/>
</dbReference>
<dbReference type="SMART" id="SM00239">
    <property type="entry name" value="C2"/>
    <property type="match status" value="1"/>
</dbReference>
<evidence type="ECO:0000256" key="2">
    <source>
        <dbReference type="ARBA" id="ARBA00022837"/>
    </source>
</evidence>
<organism evidence="4 5">
    <name type="scientific">Papaver atlanticum</name>
    <dbReference type="NCBI Taxonomy" id="357466"/>
    <lineage>
        <taxon>Eukaryota</taxon>
        <taxon>Viridiplantae</taxon>
        <taxon>Streptophyta</taxon>
        <taxon>Embryophyta</taxon>
        <taxon>Tracheophyta</taxon>
        <taxon>Spermatophyta</taxon>
        <taxon>Magnoliopsida</taxon>
        <taxon>Ranunculales</taxon>
        <taxon>Papaveraceae</taxon>
        <taxon>Papaveroideae</taxon>
        <taxon>Papaver</taxon>
    </lineage>
</organism>
<keyword evidence="5" id="KW-1185">Reference proteome</keyword>
<dbReference type="AlphaFoldDB" id="A0AAD4TIW2"/>
<dbReference type="SUPFAM" id="SSF49562">
    <property type="entry name" value="C2 domain (Calcium/lipid-binding domain, CaLB)"/>
    <property type="match status" value="1"/>
</dbReference>
<evidence type="ECO:0000256" key="1">
    <source>
        <dbReference type="ARBA" id="ARBA00022723"/>
    </source>
</evidence>
<comment type="caution">
    <text evidence="4">The sequence shown here is derived from an EMBL/GenBank/DDBJ whole genome shotgun (WGS) entry which is preliminary data.</text>
</comment>
<evidence type="ECO:0000259" key="3">
    <source>
        <dbReference type="PROSITE" id="PS50004"/>
    </source>
</evidence>
<sequence length="137" mass="15102">MPQGILHVILISAKGLKNTDFLSNMDPYAVLTCRTQEKKSGVATGRGSEPEWNESFLFTISEGASELLIKLWDNDTGRKDDVIGLATIPLEPVFEGGSVPDGIYNVVKDEEYCGEIKLSLLFSPEEESRGYGEDEEN</sequence>
<protein>
    <recommendedName>
        <fullName evidence="3">C2 domain-containing protein</fullName>
    </recommendedName>
</protein>
<keyword evidence="2" id="KW-0106">Calcium</keyword>
<evidence type="ECO:0000313" key="4">
    <source>
        <dbReference type="EMBL" id="KAI3963017.1"/>
    </source>
</evidence>
<proteinExistence type="predicted"/>
<evidence type="ECO:0000313" key="5">
    <source>
        <dbReference type="Proteomes" id="UP001202328"/>
    </source>
</evidence>
<dbReference type="PANTHER" id="PTHR46502">
    <property type="entry name" value="C2 DOMAIN-CONTAINING"/>
    <property type="match status" value="1"/>
</dbReference>
<dbReference type="InterPro" id="IPR035892">
    <property type="entry name" value="C2_domain_sf"/>
</dbReference>
<name>A0AAD4TIW2_9MAGN</name>
<keyword evidence="1" id="KW-0479">Metal-binding</keyword>
<dbReference type="PANTHER" id="PTHR46502:SF2">
    <property type="entry name" value="16 KDA PHLOEM PROTEIN 2"/>
    <property type="match status" value="1"/>
</dbReference>
<feature type="domain" description="C2" evidence="3">
    <location>
        <begin position="1"/>
        <end position="104"/>
    </location>
</feature>
<dbReference type="PROSITE" id="PS50004">
    <property type="entry name" value="C2"/>
    <property type="match status" value="1"/>
</dbReference>
<gene>
    <name evidence="4" type="ORF">MKW98_028957</name>
</gene>